<dbReference type="InterPro" id="IPR013216">
    <property type="entry name" value="Methyltransf_11"/>
</dbReference>
<dbReference type="Gene3D" id="3.40.50.150">
    <property type="entry name" value="Vaccinia Virus protein VP39"/>
    <property type="match status" value="1"/>
</dbReference>
<name>A0ABW3FJN4_9HYPH</name>
<keyword evidence="3" id="KW-1185">Reference proteome</keyword>
<feature type="domain" description="Methyltransferase type 11" evidence="1">
    <location>
        <begin position="70"/>
        <end position="163"/>
    </location>
</feature>
<dbReference type="EMBL" id="JBHTJV010000026">
    <property type="protein sequence ID" value="MFD0917998.1"/>
    <property type="molecule type" value="Genomic_DNA"/>
</dbReference>
<dbReference type="GO" id="GO:0032259">
    <property type="term" value="P:methylation"/>
    <property type="evidence" value="ECO:0007669"/>
    <property type="project" value="UniProtKB-KW"/>
</dbReference>
<keyword evidence="2" id="KW-0808">Transferase</keyword>
<protein>
    <submittedName>
        <fullName evidence="2">Class I SAM-dependent DNA methyltransferase</fullName>
    </submittedName>
</protein>
<dbReference type="InterPro" id="IPR029063">
    <property type="entry name" value="SAM-dependent_MTases_sf"/>
</dbReference>
<gene>
    <name evidence="2" type="ORF">ACFQ14_16460</name>
</gene>
<keyword evidence="2" id="KW-0489">Methyltransferase</keyword>
<sequence length="220" mass="24095">MADDSQKDPANGHFSRAYSLDSKDATLDHYKKWAADYDREIGEENGYAQPSRVAQALVDQNFDVHSKVFDAGCGSGLSGVALRSIGCDDITGCDFSPEMLNQAEAKSVYTALFEADLNQPLAQIPPNHFAAVVAVGVFSFGHVDPDACDELLRILQPNGLFIIALNEPFWEQGHLRKKLDAMEASGRLTTLSREHGDHLPGHDVMGWVLTMRKSIEFSGV</sequence>
<dbReference type="CDD" id="cd02440">
    <property type="entry name" value="AdoMet_MTases"/>
    <property type="match status" value="1"/>
</dbReference>
<accession>A0ABW3FJN4</accession>
<dbReference type="Proteomes" id="UP001597101">
    <property type="component" value="Unassembled WGS sequence"/>
</dbReference>
<dbReference type="SUPFAM" id="SSF53335">
    <property type="entry name" value="S-adenosyl-L-methionine-dependent methyltransferases"/>
    <property type="match status" value="1"/>
</dbReference>
<dbReference type="PANTHER" id="PTHR43591:SF110">
    <property type="entry name" value="RHODANESE DOMAIN-CONTAINING PROTEIN"/>
    <property type="match status" value="1"/>
</dbReference>
<evidence type="ECO:0000313" key="3">
    <source>
        <dbReference type="Proteomes" id="UP001597101"/>
    </source>
</evidence>
<dbReference type="GO" id="GO:0008168">
    <property type="term" value="F:methyltransferase activity"/>
    <property type="evidence" value="ECO:0007669"/>
    <property type="project" value="UniProtKB-KW"/>
</dbReference>
<proteinExistence type="predicted"/>
<dbReference type="PANTHER" id="PTHR43591">
    <property type="entry name" value="METHYLTRANSFERASE"/>
    <property type="match status" value="1"/>
</dbReference>
<organism evidence="2 3">
    <name type="scientific">Pseudahrensia aquimaris</name>
    <dbReference type="NCBI Taxonomy" id="744461"/>
    <lineage>
        <taxon>Bacteria</taxon>
        <taxon>Pseudomonadati</taxon>
        <taxon>Pseudomonadota</taxon>
        <taxon>Alphaproteobacteria</taxon>
        <taxon>Hyphomicrobiales</taxon>
        <taxon>Ahrensiaceae</taxon>
        <taxon>Pseudahrensia</taxon>
    </lineage>
</organism>
<reference evidence="3" key="1">
    <citation type="journal article" date="2019" name="Int. J. Syst. Evol. Microbiol.">
        <title>The Global Catalogue of Microorganisms (GCM) 10K type strain sequencing project: providing services to taxonomists for standard genome sequencing and annotation.</title>
        <authorList>
            <consortium name="The Broad Institute Genomics Platform"/>
            <consortium name="The Broad Institute Genome Sequencing Center for Infectious Disease"/>
            <person name="Wu L."/>
            <person name="Ma J."/>
        </authorList>
    </citation>
    <scope>NUCLEOTIDE SEQUENCE [LARGE SCALE GENOMIC DNA]</scope>
    <source>
        <strain evidence="3">CCUG 60023</strain>
    </source>
</reference>
<evidence type="ECO:0000313" key="2">
    <source>
        <dbReference type="EMBL" id="MFD0917998.1"/>
    </source>
</evidence>
<evidence type="ECO:0000259" key="1">
    <source>
        <dbReference type="Pfam" id="PF08241"/>
    </source>
</evidence>
<dbReference type="RefSeq" id="WP_377213848.1">
    <property type="nucleotide sequence ID" value="NZ_JBHTJV010000026.1"/>
</dbReference>
<dbReference type="Pfam" id="PF08241">
    <property type="entry name" value="Methyltransf_11"/>
    <property type="match status" value="1"/>
</dbReference>
<comment type="caution">
    <text evidence="2">The sequence shown here is derived from an EMBL/GenBank/DDBJ whole genome shotgun (WGS) entry which is preliminary data.</text>
</comment>